<dbReference type="Proteomes" id="UP000600918">
    <property type="component" value="Unassembled WGS sequence"/>
</dbReference>
<feature type="region of interest" description="Disordered" evidence="1">
    <location>
        <begin position="36"/>
        <end position="69"/>
    </location>
</feature>
<comment type="caution">
    <text evidence="2">The sequence shown here is derived from an EMBL/GenBank/DDBJ whole genome shotgun (WGS) entry which is preliminary data.</text>
</comment>
<evidence type="ECO:0000313" key="3">
    <source>
        <dbReference type="Proteomes" id="UP000600918"/>
    </source>
</evidence>
<evidence type="ECO:0000313" key="2">
    <source>
        <dbReference type="EMBL" id="KAF7421512.1"/>
    </source>
</evidence>
<accession>A0A834NYF6</accession>
<feature type="region of interest" description="Disordered" evidence="1">
    <location>
        <begin position="114"/>
        <end position="159"/>
    </location>
</feature>
<name>A0A834NYF6_VESPE</name>
<evidence type="ECO:0000256" key="1">
    <source>
        <dbReference type="SAM" id="MobiDB-lite"/>
    </source>
</evidence>
<dbReference type="AlphaFoldDB" id="A0A834NYF6"/>
<gene>
    <name evidence="2" type="ORF">H0235_009348</name>
</gene>
<organism evidence="2 3">
    <name type="scientific">Vespula pensylvanica</name>
    <name type="common">Western yellow jacket</name>
    <name type="synonym">Wasp</name>
    <dbReference type="NCBI Taxonomy" id="30213"/>
    <lineage>
        <taxon>Eukaryota</taxon>
        <taxon>Metazoa</taxon>
        <taxon>Ecdysozoa</taxon>
        <taxon>Arthropoda</taxon>
        <taxon>Hexapoda</taxon>
        <taxon>Insecta</taxon>
        <taxon>Pterygota</taxon>
        <taxon>Neoptera</taxon>
        <taxon>Endopterygota</taxon>
        <taxon>Hymenoptera</taxon>
        <taxon>Apocrita</taxon>
        <taxon>Aculeata</taxon>
        <taxon>Vespoidea</taxon>
        <taxon>Vespidae</taxon>
        <taxon>Vespinae</taxon>
        <taxon>Vespula</taxon>
    </lineage>
</organism>
<dbReference type="EMBL" id="JACSDY010000008">
    <property type="protein sequence ID" value="KAF7421512.1"/>
    <property type="molecule type" value="Genomic_DNA"/>
</dbReference>
<keyword evidence="3" id="KW-1185">Reference proteome</keyword>
<protein>
    <submittedName>
        <fullName evidence="2">Uncharacterized protein</fullName>
    </submittedName>
</protein>
<reference evidence="2" key="1">
    <citation type="journal article" date="2020" name="G3 (Bethesda)">
        <title>High-Quality Assemblies for Three Invasive Social Wasps from the &lt;i&gt;Vespula&lt;/i&gt; Genus.</title>
        <authorList>
            <person name="Harrop T.W.R."/>
            <person name="Guhlin J."/>
            <person name="McLaughlin G.M."/>
            <person name="Permina E."/>
            <person name="Stockwell P."/>
            <person name="Gilligan J."/>
            <person name="Le Lec M.F."/>
            <person name="Gruber M.A.M."/>
            <person name="Quinn O."/>
            <person name="Lovegrove M."/>
            <person name="Duncan E.J."/>
            <person name="Remnant E.J."/>
            <person name="Van Eeckhoven J."/>
            <person name="Graham B."/>
            <person name="Knapp R.A."/>
            <person name="Langford K.W."/>
            <person name="Kronenberg Z."/>
            <person name="Press M.O."/>
            <person name="Eacker S.M."/>
            <person name="Wilson-Rankin E.E."/>
            <person name="Purcell J."/>
            <person name="Lester P.J."/>
            <person name="Dearden P.K."/>
        </authorList>
    </citation>
    <scope>NUCLEOTIDE SEQUENCE</scope>
    <source>
        <strain evidence="2">Volc-1</strain>
    </source>
</reference>
<feature type="compositionally biased region" description="Polar residues" evidence="1">
    <location>
        <begin position="49"/>
        <end position="65"/>
    </location>
</feature>
<sequence>MDRRKGEREGKGGMARKGVAPAFTLINVIVGLSQERPRAGTSRHPPNEPSSWTLHPTIPSQTSGVTRMAGHRSPVGYCKMSATFALFLFPDIHPGIEDTYIKWLPGRFDRELPREESNKGAMRSNGGERDAKKLGDVAPAASRGAGQSPISKSRRPLYN</sequence>
<feature type="compositionally biased region" description="Basic and acidic residues" evidence="1">
    <location>
        <begin position="126"/>
        <end position="135"/>
    </location>
</feature>
<proteinExistence type="predicted"/>